<organism evidence="2 3">
    <name type="scientific">Panagrellus redivivus</name>
    <name type="common">Microworm</name>
    <dbReference type="NCBI Taxonomy" id="6233"/>
    <lineage>
        <taxon>Eukaryota</taxon>
        <taxon>Metazoa</taxon>
        <taxon>Ecdysozoa</taxon>
        <taxon>Nematoda</taxon>
        <taxon>Chromadorea</taxon>
        <taxon>Rhabditida</taxon>
        <taxon>Tylenchina</taxon>
        <taxon>Panagrolaimomorpha</taxon>
        <taxon>Panagrolaimoidea</taxon>
        <taxon>Panagrolaimidae</taxon>
        <taxon>Panagrellus</taxon>
    </lineage>
</organism>
<name>A0A7E4VX17_PANRE</name>
<dbReference type="WBParaSite" id="Pan_g4420.t1">
    <property type="protein sequence ID" value="Pan_g4420.t1"/>
    <property type="gene ID" value="Pan_g4420"/>
</dbReference>
<reference evidence="2" key="1">
    <citation type="journal article" date="2013" name="Genetics">
        <title>The draft genome and transcriptome of Panagrellus redivivus are shaped by the harsh demands of a free-living lifestyle.</title>
        <authorList>
            <person name="Srinivasan J."/>
            <person name="Dillman A.R."/>
            <person name="Macchietto M.G."/>
            <person name="Heikkinen L."/>
            <person name="Lakso M."/>
            <person name="Fracchia K.M."/>
            <person name="Antoshechkin I."/>
            <person name="Mortazavi A."/>
            <person name="Wong G."/>
            <person name="Sternberg P.W."/>
        </authorList>
    </citation>
    <scope>NUCLEOTIDE SEQUENCE [LARGE SCALE GENOMIC DNA]</scope>
    <source>
        <strain evidence="2">MT8872</strain>
    </source>
</reference>
<feature type="signal peptide" evidence="1">
    <location>
        <begin position="1"/>
        <end position="20"/>
    </location>
</feature>
<sequence>MQSRLSIALCVVGCLIAVQAKPHVDIERAIEGPFEVMSTSQLMREAYGKLYNLIDTFSADEALALRECLSKFVLACEKRLFGDRSDIEQHIERTRMEVNGFTLKELVDFVRVKHDGI</sequence>
<accession>A0A7E4VX17</accession>
<dbReference type="Proteomes" id="UP000492821">
    <property type="component" value="Unassembled WGS sequence"/>
</dbReference>
<dbReference type="AlphaFoldDB" id="A0A7E4VX17"/>
<feature type="chain" id="PRO_5028909723" evidence="1">
    <location>
        <begin position="21"/>
        <end position="117"/>
    </location>
</feature>
<protein>
    <submittedName>
        <fullName evidence="3">Secreted protein</fullName>
    </submittedName>
</protein>
<evidence type="ECO:0000313" key="3">
    <source>
        <dbReference type="WBParaSite" id="Pan_g4420.t1"/>
    </source>
</evidence>
<evidence type="ECO:0000256" key="1">
    <source>
        <dbReference type="SAM" id="SignalP"/>
    </source>
</evidence>
<keyword evidence="1" id="KW-0732">Signal</keyword>
<reference evidence="3" key="2">
    <citation type="submission" date="2020-10" db="UniProtKB">
        <authorList>
            <consortium name="WormBaseParasite"/>
        </authorList>
    </citation>
    <scope>IDENTIFICATION</scope>
</reference>
<keyword evidence="2" id="KW-1185">Reference proteome</keyword>
<evidence type="ECO:0000313" key="2">
    <source>
        <dbReference type="Proteomes" id="UP000492821"/>
    </source>
</evidence>
<proteinExistence type="predicted"/>